<sequence length="526" mass="59676">MKKLILQLLLLAVVCLYCSASMVDLLRVRLGKLPEQDFARIEATDFGDALVVTVPENRKQGSHWIMMKQLDLKPFRGKKLLFTVFVKGENIARAPAYYLGLKYMFAVRTETGKSYPQAPGLAGTFDWRKLSFEVQVPQDAISGELVAGLQETSGKVWFRNFMISQGGFLKPPVELPPGFRCEYTPEFLARPITRGVMSPDPLKVTEKDVDDLGSWGATNIRWQLKGSNEQAVDLEVYNNLIDRQLNRLEELLPAFERNGIHIIIDMHLLPGGRIDYAGPLGTAGEEAVAAYGNAAANRALGVEKYYRAYLDTWRKIARRFKPYPIVMGYDLFNEPVQSCEMPHDYLSIQYDAARAIREIDPERMIVISPNNWGGPGGFAGLTPLPLKNLVYQTHFYDPGTYTHQGIFKNARMGTRYPGMIDGVYADKKLLKKYLKPVVEFQKKYGARIYCGEFSVARYAPGGAQYLKDVISIFEEYGWDWSYHAFRESHYWSVEHAGPDGAHPVPARDTDRKRVLLEAFRKNGERK</sequence>
<dbReference type="GO" id="GO:0005576">
    <property type="term" value="C:extracellular region"/>
    <property type="evidence" value="ECO:0007669"/>
    <property type="project" value="TreeGrafter"/>
</dbReference>
<dbReference type="GO" id="GO:0008422">
    <property type="term" value="F:beta-glucosidase activity"/>
    <property type="evidence" value="ECO:0007669"/>
    <property type="project" value="TreeGrafter"/>
</dbReference>
<keyword evidence="5 7" id="KW-0326">Glycosidase</keyword>
<reference evidence="9 10" key="1">
    <citation type="submission" date="2018-04" db="EMBL/GenBank/DDBJ databases">
        <title>Genomic Encyclopedia of Type Strains, Phase IV (KMG-IV): sequencing the most valuable type-strain genomes for metagenomic binning, comparative biology and taxonomic classification.</title>
        <authorList>
            <person name="Goeker M."/>
        </authorList>
    </citation>
    <scope>NUCLEOTIDE SEQUENCE [LARGE SCALE GENOMIC DNA]</scope>
    <source>
        <strain evidence="9 10">DSM 14823</strain>
    </source>
</reference>
<dbReference type="InterPro" id="IPR050386">
    <property type="entry name" value="Glycosyl_hydrolase_5"/>
</dbReference>
<dbReference type="Proteomes" id="UP000245959">
    <property type="component" value="Unassembled WGS sequence"/>
</dbReference>
<dbReference type="OrthoDB" id="9800955at2"/>
<accession>A0A2U1B1Q6</accession>
<dbReference type="RefSeq" id="WP_116883778.1">
    <property type="nucleotide sequence ID" value="NZ_CABMMC010000165.1"/>
</dbReference>
<keyword evidence="3" id="KW-0136">Cellulose degradation</keyword>
<dbReference type="GeneID" id="78295093"/>
<dbReference type="Pfam" id="PF00150">
    <property type="entry name" value="Cellulase"/>
    <property type="match status" value="1"/>
</dbReference>
<evidence type="ECO:0000256" key="6">
    <source>
        <dbReference type="ARBA" id="ARBA00023326"/>
    </source>
</evidence>
<proteinExistence type="inferred from homology"/>
<comment type="caution">
    <text evidence="9">The sequence shown here is derived from an EMBL/GenBank/DDBJ whole genome shotgun (WGS) entry which is preliminary data.</text>
</comment>
<dbReference type="AlphaFoldDB" id="A0A2U1B1Q6"/>
<dbReference type="PANTHER" id="PTHR31297">
    <property type="entry name" value="GLUCAN ENDO-1,6-BETA-GLUCOSIDASE B"/>
    <property type="match status" value="1"/>
</dbReference>
<dbReference type="PANTHER" id="PTHR31297:SF41">
    <property type="entry name" value="ENDOGLUCANASE, PUTATIVE (AFU_ORTHOLOGUE AFUA_5G01830)-RELATED"/>
    <property type="match status" value="1"/>
</dbReference>
<keyword evidence="2 7" id="KW-0378">Hydrolase</keyword>
<protein>
    <submittedName>
        <fullName evidence="9">Aryl-phospho-beta-D-glucosidase BglC (GH1 family)</fullName>
    </submittedName>
</protein>
<feature type="domain" description="Glycoside hydrolase family 5" evidence="8">
    <location>
        <begin position="206"/>
        <end position="483"/>
    </location>
</feature>
<evidence type="ECO:0000259" key="8">
    <source>
        <dbReference type="Pfam" id="PF00150"/>
    </source>
</evidence>
<evidence type="ECO:0000256" key="5">
    <source>
        <dbReference type="ARBA" id="ARBA00023295"/>
    </source>
</evidence>
<gene>
    <name evidence="9" type="ORF">C8D82_11145</name>
</gene>
<evidence type="ECO:0000256" key="7">
    <source>
        <dbReference type="RuleBase" id="RU361153"/>
    </source>
</evidence>
<evidence type="ECO:0000256" key="4">
    <source>
        <dbReference type="ARBA" id="ARBA00023277"/>
    </source>
</evidence>
<dbReference type="GO" id="GO:0009986">
    <property type="term" value="C:cell surface"/>
    <property type="evidence" value="ECO:0007669"/>
    <property type="project" value="TreeGrafter"/>
</dbReference>
<keyword evidence="6" id="KW-0624">Polysaccharide degradation</keyword>
<keyword evidence="4" id="KW-0119">Carbohydrate metabolism</keyword>
<organism evidence="9 10">
    <name type="scientific">Victivallis vadensis</name>
    <dbReference type="NCBI Taxonomy" id="172901"/>
    <lineage>
        <taxon>Bacteria</taxon>
        <taxon>Pseudomonadati</taxon>
        <taxon>Lentisphaerota</taxon>
        <taxon>Lentisphaeria</taxon>
        <taxon>Victivallales</taxon>
        <taxon>Victivallaceae</taxon>
        <taxon>Victivallis</taxon>
    </lineage>
</organism>
<dbReference type="Gene3D" id="3.20.20.80">
    <property type="entry name" value="Glycosidases"/>
    <property type="match status" value="1"/>
</dbReference>
<name>A0A2U1B1Q6_9BACT</name>
<dbReference type="GO" id="GO:0030245">
    <property type="term" value="P:cellulose catabolic process"/>
    <property type="evidence" value="ECO:0007669"/>
    <property type="project" value="UniProtKB-KW"/>
</dbReference>
<comment type="similarity">
    <text evidence="1 7">Belongs to the glycosyl hydrolase 5 (cellulase A) family.</text>
</comment>
<dbReference type="EMBL" id="QEKH01000011">
    <property type="protein sequence ID" value="PVY42588.1"/>
    <property type="molecule type" value="Genomic_DNA"/>
</dbReference>
<dbReference type="SUPFAM" id="SSF51445">
    <property type="entry name" value="(Trans)glycosidases"/>
    <property type="match status" value="1"/>
</dbReference>
<evidence type="ECO:0000256" key="3">
    <source>
        <dbReference type="ARBA" id="ARBA00023001"/>
    </source>
</evidence>
<evidence type="ECO:0000256" key="1">
    <source>
        <dbReference type="ARBA" id="ARBA00005641"/>
    </source>
</evidence>
<evidence type="ECO:0000256" key="2">
    <source>
        <dbReference type="ARBA" id="ARBA00022801"/>
    </source>
</evidence>
<dbReference type="Gene3D" id="2.60.120.260">
    <property type="entry name" value="Galactose-binding domain-like"/>
    <property type="match status" value="1"/>
</dbReference>
<dbReference type="InterPro" id="IPR001547">
    <property type="entry name" value="Glyco_hydro_5"/>
</dbReference>
<evidence type="ECO:0000313" key="10">
    <source>
        <dbReference type="Proteomes" id="UP000245959"/>
    </source>
</evidence>
<evidence type="ECO:0000313" key="9">
    <source>
        <dbReference type="EMBL" id="PVY42588.1"/>
    </source>
</evidence>
<keyword evidence="10" id="KW-1185">Reference proteome</keyword>
<dbReference type="InterPro" id="IPR017853">
    <property type="entry name" value="GH"/>
</dbReference>